<dbReference type="Gene3D" id="1.25.10.10">
    <property type="entry name" value="Leucine-rich Repeat Variant"/>
    <property type="match status" value="1"/>
</dbReference>
<evidence type="ECO:0000259" key="1">
    <source>
        <dbReference type="SMART" id="SM01139"/>
    </source>
</evidence>
<gene>
    <name evidence="2" type="ORF">TSIB3V08_LOCUS13431</name>
</gene>
<protein>
    <recommendedName>
        <fullName evidence="1">Formin FH3 domain-containing protein</fullName>
    </recommendedName>
</protein>
<evidence type="ECO:0000313" key="2">
    <source>
        <dbReference type="EMBL" id="CAD7269431.1"/>
    </source>
</evidence>
<dbReference type="GO" id="GO:0003779">
    <property type="term" value="F:actin binding"/>
    <property type="evidence" value="ECO:0007669"/>
    <property type="project" value="InterPro"/>
</dbReference>
<organism evidence="2">
    <name type="scientific">Timema shepardi</name>
    <name type="common">Walking stick</name>
    <dbReference type="NCBI Taxonomy" id="629360"/>
    <lineage>
        <taxon>Eukaryota</taxon>
        <taxon>Metazoa</taxon>
        <taxon>Ecdysozoa</taxon>
        <taxon>Arthropoda</taxon>
        <taxon>Hexapoda</taxon>
        <taxon>Insecta</taxon>
        <taxon>Pterygota</taxon>
        <taxon>Neoptera</taxon>
        <taxon>Polyneoptera</taxon>
        <taxon>Phasmatodea</taxon>
        <taxon>Timematodea</taxon>
        <taxon>Timematoidea</taxon>
        <taxon>Timematidae</taxon>
        <taxon>Timema</taxon>
    </lineage>
</organism>
<dbReference type="AlphaFoldDB" id="A0A7R9G800"/>
<dbReference type="InterPro" id="IPR011989">
    <property type="entry name" value="ARM-like"/>
</dbReference>
<dbReference type="Pfam" id="PF06367">
    <property type="entry name" value="Drf_FH3"/>
    <property type="match status" value="1"/>
</dbReference>
<accession>A0A7R9G800</accession>
<feature type="domain" description="Formin FH3" evidence="1">
    <location>
        <begin position="5"/>
        <end position="149"/>
    </location>
</feature>
<dbReference type="SUPFAM" id="SSF48371">
    <property type="entry name" value="ARM repeat"/>
    <property type="match status" value="1"/>
</dbReference>
<dbReference type="PANTHER" id="PTHR46345:SF8">
    <property type="entry name" value="FORMIN 3, ISOFORM B"/>
    <property type="match status" value="1"/>
</dbReference>
<dbReference type="EMBL" id="OC025602">
    <property type="protein sequence ID" value="CAD7269431.1"/>
    <property type="molecule type" value="Genomic_DNA"/>
</dbReference>
<dbReference type="InterPro" id="IPR016024">
    <property type="entry name" value="ARM-type_fold"/>
</dbReference>
<sequence length="152" mass="17339">MASPRGHSMALDALQQFRESQGLRYRFEVMISELKDADNDVYRTTLLAFINCLIMGCKDLVKRCRIRNEFLGLGLGELLFPLRDSADDNLIIQVKVFDSNKHTDEEKVNPSRLTHQKLFDSIFRKVANTPQALSFHSLLLNLSSLEPTNPNT</sequence>
<dbReference type="PANTHER" id="PTHR46345">
    <property type="entry name" value="INVERTED FORMIN-2"/>
    <property type="match status" value="1"/>
</dbReference>
<dbReference type="InterPro" id="IPR010472">
    <property type="entry name" value="FH3_dom"/>
</dbReference>
<name>A0A7R9G800_TIMSH</name>
<reference evidence="2" key="1">
    <citation type="submission" date="2020-11" db="EMBL/GenBank/DDBJ databases">
        <authorList>
            <person name="Tran Van P."/>
        </authorList>
    </citation>
    <scope>NUCLEOTIDE SEQUENCE</scope>
</reference>
<dbReference type="SMART" id="SM01139">
    <property type="entry name" value="Drf_FH3"/>
    <property type="match status" value="1"/>
</dbReference>
<proteinExistence type="predicted"/>